<dbReference type="Proteomes" id="UP001215533">
    <property type="component" value="Plasmid p1_CACC879"/>
</dbReference>
<feature type="compositionally biased region" description="Gly residues" evidence="1">
    <location>
        <begin position="21"/>
        <end position="42"/>
    </location>
</feature>
<dbReference type="EMBL" id="CP117684">
    <property type="protein sequence ID" value="WDC92826.1"/>
    <property type="molecule type" value="Genomic_DNA"/>
</dbReference>
<feature type="region of interest" description="Disordered" evidence="1">
    <location>
        <begin position="172"/>
        <end position="215"/>
    </location>
</feature>
<reference evidence="2" key="1">
    <citation type="submission" date="2023-02" db="EMBL/GenBank/DDBJ databases">
        <title>Complete genome sequence of Lactobacillus curvatus CACC879 isolated from Pig feces.</title>
        <authorList>
            <person name="Park S."/>
            <person name="Park M.A."/>
            <person name="Kim D.-H."/>
            <person name="Kim Y."/>
        </authorList>
    </citation>
    <scope>NUCLEOTIDE SEQUENCE</scope>
    <source>
        <strain evidence="2">Curvatus</strain>
        <plasmid evidence="2">p1_CACC879</plasmid>
    </source>
</reference>
<organism evidence="2 3">
    <name type="scientific">Latilactobacillus curvatus</name>
    <name type="common">Lactobacillus curvatus</name>
    <dbReference type="NCBI Taxonomy" id="28038"/>
    <lineage>
        <taxon>Bacteria</taxon>
        <taxon>Bacillati</taxon>
        <taxon>Bacillota</taxon>
        <taxon>Bacilli</taxon>
        <taxon>Lactobacillales</taxon>
        <taxon>Lactobacillaceae</taxon>
        <taxon>Latilactobacillus</taxon>
    </lineage>
</organism>
<dbReference type="InterPro" id="IPR025580">
    <property type="entry name" value="Gp46"/>
</dbReference>
<proteinExistence type="predicted"/>
<evidence type="ECO:0000256" key="1">
    <source>
        <dbReference type="SAM" id="MobiDB-lite"/>
    </source>
</evidence>
<feature type="compositionally biased region" description="Polar residues" evidence="1">
    <location>
        <begin position="45"/>
        <end position="55"/>
    </location>
</feature>
<evidence type="ECO:0000313" key="3">
    <source>
        <dbReference type="Proteomes" id="UP001215533"/>
    </source>
</evidence>
<dbReference type="Pfam" id="PF14265">
    <property type="entry name" value="DUF4355"/>
    <property type="match status" value="1"/>
</dbReference>
<feature type="compositionally biased region" description="Polar residues" evidence="1">
    <location>
        <begin position="198"/>
        <end position="209"/>
    </location>
</feature>
<dbReference type="AlphaFoldDB" id="A0AAJ5RG94"/>
<geneLocation type="plasmid" evidence="2 3">
    <name>p1_CACC879</name>
</geneLocation>
<evidence type="ECO:0000313" key="2">
    <source>
        <dbReference type="EMBL" id="WDC92826.1"/>
    </source>
</evidence>
<sequence>MKHVKLFSNVLPMKLQLFADGGEGGTGDGGGGAAGGNGGEGGQDPNPNQITFTDQSELDSWYDKKFAKSAEKLRESWKQEQSQQKAYEDMTPDEQREHDLEQQQSELADREQKVTIAENRAEITQKLAADGLPVGLVAAFEPALADTDNLEDLYTKVAIGYRDTVKEAVDKKLAGSSDVPGATGGAGGSQSAGESLAEQRNASQQTQKSIWDKKY</sequence>
<keyword evidence="2" id="KW-0614">Plasmid</keyword>
<feature type="region of interest" description="Disordered" evidence="1">
    <location>
        <begin position="20"/>
        <end position="56"/>
    </location>
</feature>
<protein>
    <submittedName>
        <fullName evidence="2">DUF4355 domain-containing protein</fullName>
    </submittedName>
</protein>
<accession>A0AAJ5RG94</accession>
<feature type="region of interest" description="Disordered" evidence="1">
    <location>
        <begin position="75"/>
        <end position="111"/>
    </location>
</feature>
<name>A0AAJ5RG94_LATCU</name>
<gene>
    <name evidence="2" type="ORF">PSR33_09715</name>
</gene>
<feature type="compositionally biased region" description="Basic and acidic residues" evidence="1">
    <location>
        <begin position="93"/>
        <end position="111"/>
    </location>
</feature>